<dbReference type="InterPro" id="IPR000582">
    <property type="entry name" value="Acyl-CoA-binding_protein"/>
</dbReference>
<accession>A0AB34IBQ0</accession>
<reference evidence="4 5" key="1">
    <citation type="journal article" date="2024" name="Science">
        <title>Giant polyketide synthase enzymes in the biosynthesis of giant marine polyether toxins.</title>
        <authorList>
            <person name="Fallon T.R."/>
            <person name="Shende V.V."/>
            <person name="Wierzbicki I.H."/>
            <person name="Pendleton A.L."/>
            <person name="Watervoot N.F."/>
            <person name="Auber R.P."/>
            <person name="Gonzalez D.J."/>
            <person name="Wisecaver J.H."/>
            <person name="Moore B.S."/>
        </authorList>
    </citation>
    <scope>NUCLEOTIDE SEQUENCE [LARGE SCALE GENOMIC DNA]</scope>
    <source>
        <strain evidence="4 5">12B1</strain>
    </source>
</reference>
<dbReference type="PROSITE" id="PS51228">
    <property type="entry name" value="ACB_2"/>
    <property type="match status" value="1"/>
</dbReference>
<comment type="caution">
    <text evidence="4">The sequence shown here is derived from an EMBL/GenBank/DDBJ whole genome shotgun (WGS) entry which is preliminary data.</text>
</comment>
<dbReference type="InterPro" id="IPR014352">
    <property type="entry name" value="FERM/acyl-CoA-bd_prot_sf"/>
</dbReference>
<feature type="domain" description="ACB" evidence="3">
    <location>
        <begin position="3"/>
        <end position="88"/>
    </location>
</feature>
<feature type="compositionally biased region" description="Acidic residues" evidence="2">
    <location>
        <begin position="96"/>
        <end position="136"/>
    </location>
</feature>
<organism evidence="4 5">
    <name type="scientific">Prymnesium parvum</name>
    <name type="common">Toxic golden alga</name>
    <dbReference type="NCBI Taxonomy" id="97485"/>
    <lineage>
        <taxon>Eukaryota</taxon>
        <taxon>Haptista</taxon>
        <taxon>Haptophyta</taxon>
        <taxon>Prymnesiophyceae</taxon>
        <taxon>Prymnesiales</taxon>
        <taxon>Prymnesiaceae</taxon>
        <taxon>Prymnesium</taxon>
    </lineage>
</organism>
<keyword evidence="1" id="KW-0175">Coiled coil</keyword>
<keyword evidence="5" id="KW-1185">Reference proteome</keyword>
<dbReference type="PRINTS" id="PR00689">
    <property type="entry name" value="ACOABINDINGP"/>
</dbReference>
<proteinExistence type="predicted"/>
<feature type="region of interest" description="Disordered" evidence="2">
    <location>
        <begin position="89"/>
        <end position="144"/>
    </location>
</feature>
<evidence type="ECO:0000313" key="4">
    <source>
        <dbReference type="EMBL" id="KAL1495293.1"/>
    </source>
</evidence>
<dbReference type="SUPFAM" id="SSF47027">
    <property type="entry name" value="Acyl-CoA binding protein"/>
    <property type="match status" value="1"/>
</dbReference>
<evidence type="ECO:0000313" key="5">
    <source>
        <dbReference type="Proteomes" id="UP001515480"/>
    </source>
</evidence>
<dbReference type="Pfam" id="PF00887">
    <property type="entry name" value="ACBP"/>
    <property type="match status" value="1"/>
</dbReference>
<gene>
    <name evidence="4" type="ORF">AB1Y20_017153</name>
</gene>
<dbReference type="InterPro" id="IPR035984">
    <property type="entry name" value="Acyl-CoA-binding_sf"/>
</dbReference>
<feature type="coiled-coil region" evidence="1">
    <location>
        <begin position="271"/>
        <end position="312"/>
    </location>
</feature>
<dbReference type="Gene3D" id="1.20.80.10">
    <property type="match status" value="1"/>
</dbReference>
<protein>
    <recommendedName>
        <fullName evidence="3">ACB domain-containing protein</fullName>
    </recommendedName>
</protein>
<name>A0AB34IBQ0_PRYPA</name>
<dbReference type="Proteomes" id="UP001515480">
    <property type="component" value="Unassembled WGS sequence"/>
</dbReference>
<evidence type="ECO:0000259" key="3">
    <source>
        <dbReference type="PROSITE" id="PS51228"/>
    </source>
</evidence>
<sequence length="330" mass="35665">MSVSRRFESALHIARTLPPSLLSKDQKLKLFALFKQAEAPAPAAPPADASELEIAKWEAWNDVRSLTQEQAMRSYAMVIEGLLEMLKEHAPPAAAAEEEEEEEEGEGEGEEEGGEEEEEEDDDDDEEEETAAEEEKEPAVEATVWSTSSLSLSAGSTFDVPLTVAEPSLVSYAFSLVGGAGPIGFTLRGEAGPLVEASDSSAEGKAEAPAGMLHAVLDNSASTFMSVTVKCQVSLEPLSQLKKREAFRNRVELQKMLRTTVRSLEAETQHLADLSALKAQLSSRLSDLIAQAEEARADLATAAAEVDAADARRARLSARVAELWQLLQQR</sequence>
<evidence type="ECO:0000256" key="2">
    <source>
        <dbReference type="SAM" id="MobiDB-lite"/>
    </source>
</evidence>
<dbReference type="AlphaFoldDB" id="A0AB34IBQ0"/>
<dbReference type="GO" id="GO:0000062">
    <property type="term" value="F:fatty-acyl-CoA binding"/>
    <property type="evidence" value="ECO:0007669"/>
    <property type="project" value="InterPro"/>
</dbReference>
<dbReference type="EMBL" id="JBGBPQ010000033">
    <property type="protein sequence ID" value="KAL1495293.1"/>
    <property type="molecule type" value="Genomic_DNA"/>
</dbReference>
<evidence type="ECO:0000256" key="1">
    <source>
        <dbReference type="SAM" id="Coils"/>
    </source>
</evidence>